<protein>
    <recommendedName>
        <fullName evidence="3">F-box domain-containing protein</fullName>
    </recommendedName>
</protein>
<accession>A0A8K0W4E8</accession>
<dbReference type="Proteomes" id="UP000813461">
    <property type="component" value="Unassembled WGS sequence"/>
</dbReference>
<gene>
    <name evidence="1" type="ORF">FB567DRAFT_34823</name>
</gene>
<organism evidence="1 2">
    <name type="scientific">Paraphoma chrysanthemicola</name>
    <dbReference type="NCBI Taxonomy" id="798071"/>
    <lineage>
        <taxon>Eukaryota</taxon>
        <taxon>Fungi</taxon>
        <taxon>Dikarya</taxon>
        <taxon>Ascomycota</taxon>
        <taxon>Pezizomycotina</taxon>
        <taxon>Dothideomycetes</taxon>
        <taxon>Pleosporomycetidae</taxon>
        <taxon>Pleosporales</taxon>
        <taxon>Pleosporineae</taxon>
        <taxon>Phaeosphaeriaceae</taxon>
        <taxon>Paraphoma</taxon>
    </lineage>
</organism>
<comment type="caution">
    <text evidence="1">The sequence shown here is derived from an EMBL/GenBank/DDBJ whole genome shotgun (WGS) entry which is preliminary data.</text>
</comment>
<reference evidence="1" key="1">
    <citation type="journal article" date="2021" name="Nat. Commun.">
        <title>Genetic determinants of endophytism in the Arabidopsis root mycobiome.</title>
        <authorList>
            <person name="Mesny F."/>
            <person name="Miyauchi S."/>
            <person name="Thiergart T."/>
            <person name="Pickel B."/>
            <person name="Atanasova L."/>
            <person name="Karlsson M."/>
            <person name="Huettel B."/>
            <person name="Barry K.W."/>
            <person name="Haridas S."/>
            <person name="Chen C."/>
            <person name="Bauer D."/>
            <person name="Andreopoulos W."/>
            <person name="Pangilinan J."/>
            <person name="LaButti K."/>
            <person name="Riley R."/>
            <person name="Lipzen A."/>
            <person name="Clum A."/>
            <person name="Drula E."/>
            <person name="Henrissat B."/>
            <person name="Kohler A."/>
            <person name="Grigoriev I.V."/>
            <person name="Martin F.M."/>
            <person name="Hacquard S."/>
        </authorList>
    </citation>
    <scope>NUCLEOTIDE SEQUENCE</scope>
    <source>
        <strain evidence="1">MPI-SDFR-AT-0120</strain>
    </source>
</reference>
<dbReference type="OrthoDB" id="5985073at2759"/>
<keyword evidence="2" id="KW-1185">Reference proteome</keyword>
<evidence type="ECO:0008006" key="3">
    <source>
        <dbReference type="Google" id="ProtNLM"/>
    </source>
</evidence>
<evidence type="ECO:0000313" key="1">
    <source>
        <dbReference type="EMBL" id="KAH7095616.1"/>
    </source>
</evidence>
<dbReference type="AlphaFoldDB" id="A0A8K0W4E8"/>
<sequence>MDNLPQEIINRIAPFLERYPEQHGVAIIQQQSRRASELPAYATISKQWKEAVEYLTFRQLKIRSDDLEQLEALVINSRRRYLKRLSYTILLREFPKEKCRQTESQDERESNNEAYTQGIINLFNILTQWDAAGLLSGLRLKIEDPECPNNGPESKRRWESSYLTLSGTDGIPTVSGVTYLNVKGNYRRMTSPAVAPALAALLPDLKQLYAEFVEYGEQAVQIRNRAEFAKLLERAKLSHVSSAKFDFHQEPHEDHGVSSPSVLPSGALYDPFSASLRVFSQHLTSFTLSGYVDSTLFWPSDHETCSTPSWPSLKRLNIFFNAAAPSGDWYYVGTPGDNEEQFLEHGNTKTLGPFLTSFAKAVKKMPVLEYFMLECEIGYEYGFWEISYYAPGVKADWDDVDQNVVDVRRLYYSVGEVWRPDDFVAEVLRSLGQERHGSELIERFLEPRTWAHRSPWSWL</sequence>
<evidence type="ECO:0000313" key="2">
    <source>
        <dbReference type="Proteomes" id="UP000813461"/>
    </source>
</evidence>
<name>A0A8K0W4E8_9PLEO</name>
<proteinExistence type="predicted"/>
<dbReference type="EMBL" id="JAGMVJ010000001">
    <property type="protein sequence ID" value="KAH7095616.1"/>
    <property type="molecule type" value="Genomic_DNA"/>
</dbReference>